<evidence type="ECO:0000256" key="1">
    <source>
        <dbReference type="ARBA" id="ARBA00022723"/>
    </source>
</evidence>
<dbReference type="PANTHER" id="PTHR46386:SF11">
    <property type="entry name" value="AUTOIMMUNE REGULATOR"/>
    <property type="match status" value="1"/>
</dbReference>
<protein>
    <recommendedName>
        <fullName evidence="11">PHD-type domain-containing protein</fullName>
    </recommendedName>
</protein>
<feature type="compositionally biased region" description="Basic and acidic residues" evidence="7">
    <location>
        <begin position="628"/>
        <end position="637"/>
    </location>
</feature>
<evidence type="ECO:0000256" key="4">
    <source>
        <dbReference type="ARBA" id="ARBA00023117"/>
    </source>
</evidence>
<feature type="region of interest" description="Disordered" evidence="7">
    <location>
        <begin position="961"/>
        <end position="1043"/>
    </location>
</feature>
<dbReference type="InterPro" id="IPR019786">
    <property type="entry name" value="Zinc_finger_PHD-type_CS"/>
</dbReference>
<feature type="domain" description="Bromo" evidence="8">
    <location>
        <begin position="1155"/>
        <end position="1230"/>
    </location>
</feature>
<feature type="region of interest" description="Disordered" evidence="7">
    <location>
        <begin position="1"/>
        <end position="71"/>
    </location>
</feature>
<feature type="compositionally biased region" description="Low complexity" evidence="7">
    <location>
        <begin position="1017"/>
        <end position="1031"/>
    </location>
</feature>
<evidence type="ECO:0008006" key="11">
    <source>
        <dbReference type="Google" id="ProtNLM"/>
    </source>
</evidence>
<dbReference type="Gene3D" id="3.30.40.10">
    <property type="entry name" value="Zinc/RING finger domain, C3HC4 (zinc finger)"/>
    <property type="match status" value="1"/>
</dbReference>
<dbReference type="InterPro" id="IPR001965">
    <property type="entry name" value="Znf_PHD"/>
</dbReference>
<sequence length="1255" mass="134310">MELERRVGGSRASQQWLASLSTVSPPLPDGLRQENISTLHAPPDHIAPSGNISLRPNPKQNELPESDPSMSEAALGTHKWKVAAYTSALQRKLPLVDRCSFIQHGLCHVCTATATTNTTPSLVLNICPYFDFGHSICVVHFERLTRTLVSTMLEEGSAHSVAPCPICLHACSCVVCTKVVAKQIEQYDSYVNAASSSLADKPGRPHQERSISAPSSLQSLLSPHTETTLSSVRVKNTTSSPVSTAATINADSWRTQHHNSNRQDTSEASPVPAAKTSAIDENHEVGEPKSSAKRMPHKPTVARKQTGLPSSPRSLHPCDDACPDTKSAASRNHWTTMGDPMFEADSKEPSRIDHDRTAQQHSTAMNRMDTAKSMLGHSRSHHYHRVVQAVDEAKSTEETVQSAKSPKRMDPAIAEAKPAVVPVQSFKQASNRQTEAKTANELPTAMPKATTSPEIAALSASHHPVFTATQGAEHVLSSGQFPSHVVRFRSIMPKQAAKAVMDDAAPGPPKLDGTSHQPATSFVVVSNFTTSNAQSGNERPFTLLQPTNSAKTDAADMTNVMAEAASNDASRATDSEKAVPKQAATQQITDARGIVVSSTEVGQLNETSLLQERKSAAKSTTRPPDANVSKHEPDAKQPDGLTTPWATKRTTLLPTNKTTLTERVPEPTTNAVASTNASSSTAASTNGTVREKPVKDSATTLQDGATVSTVEIGPSSAVPHGEFRTDSSSGKNNESVGAAVKASKTAAGGASTSSAKRPKQSGHAAPAVQNLTTTSAKGDIPRGRMIYKRRSTKPSTHGIAEDSSASANSEGNFNLIHAPMLDAKSSGDTKDAVPLTGRGSKNVNALNELATDEACTAQPVLKRLKRGDAIPSSTRSEPAQLHHAKTHGNHFHVATVAESNIRERKPRAAAPLPGALINQHKNDDFFVLPHAKAAPSKPAKTSSAALSAACSNDHVSMSALPVEESKDKPSSSAKRPLGATSKDSTDSETSKRVVRRRGQSAASVQDEDVDDDERTAADATAPKTPSAASTRAKTKKKARIPLSNFDKRAKKATSNCAGDVEATMERLDAVVDEVDMNLDYCSVCKVDGDLVCCDVCPRSFHLSCLNKREDELPDNWQCHECLGNVDELYVKKVCQDLSKQRNKSSVMRSLLAGIADHPFAKPFLNPVEDVEYYDDVVKRRMDLTTIATRLRRNEYAVEKDGGNVSPAFVSDVQLVWDNCRLFNDELSGLARAATTLDAAFKSMVAAASLPSRRGH</sequence>
<dbReference type="InterPro" id="IPR043563">
    <property type="entry name" value="Sp110/Sp140/Sp140L-like"/>
</dbReference>
<dbReference type="PANTHER" id="PTHR46386">
    <property type="entry name" value="NUCLEAR BODY PROTEIN SP140"/>
    <property type="match status" value="1"/>
</dbReference>
<dbReference type="Gene3D" id="1.20.920.10">
    <property type="entry name" value="Bromodomain-like"/>
    <property type="match status" value="1"/>
</dbReference>
<dbReference type="GO" id="GO:0000981">
    <property type="term" value="F:DNA-binding transcription factor activity, RNA polymerase II-specific"/>
    <property type="evidence" value="ECO:0007669"/>
    <property type="project" value="TreeGrafter"/>
</dbReference>
<dbReference type="SMART" id="SM00297">
    <property type="entry name" value="BROMO"/>
    <property type="match status" value="1"/>
</dbReference>
<dbReference type="OrthoDB" id="65435at2759"/>
<keyword evidence="2 6" id="KW-0863">Zinc-finger</keyword>
<dbReference type="SUPFAM" id="SSF57903">
    <property type="entry name" value="FYVE/PHD zinc finger"/>
    <property type="match status" value="1"/>
</dbReference>
<dbReference type="EMBL" id="KI913957">
    <property type="protein sequence ID" value="ETW04610.1"/>
    <property type="molecule type" value="Genomic_DNA"/>
</dbReference>
<dbReference type="Pfam" id="PF00628">
    <property type="entry name" value="PHD"/>
    <property type="match status" value="1"/>
</dbReference>
<feature type="region of interest" description="Disordered" evidence="7">
    <location>
        <begin position="565"/>
        <end position="585"/>
    </location>
</feature>
<evidence type="ECO:0000256" key="3">
    <source>
        <dbReference type="ARBA" id="ARBA00022833"/>
    </source>
</evidence>
<dbReference type="SUPFAM" id="SSF47370">
    <property type="entry name" value="Bromodomain"/>
    <property type="match status" value="1"/>
</dbReference>
<proteinExistence type="predicted"/>
<accession>A0A024UEH5</accession>
<feature type="compositionally biased region" description="Polar residues" evidence="7">
    <location>
        <begin position="11"/>
        <end position="24"/>
    </location>
</feature>
<keyword evidence="1" id="KW-0479">Metal-binding</keyword>
<dbReference type="GeneID" id="20080856"/>
<feature type="compositionally biased region" description="Polar residues" evidence="7">
    <location>
        <begin position="425"/>
        <end position="437"/>
    </location>
</feature>
<dbReference type="InterPro" id="IPR013083">
    <property type="entry name" value="Znf_RING/FYVE/PHD"/>
</dbReference>
<dbReference type="InterPro" id="IPR011011">
    <property type="entry name" value="Znf_FYVE_PHD"/>
</dbReference>
<feature type="compositionally biased region" description="Low complexity" evidence="7">
    <location>
        <begin position="647"/>
        <end position="661"/>
    </location>
</feature>
<feature type="compositionally biased region" description="Basic residues" evidence="7">
    <location>
        <begin position="291"/>
        <end position="301"/>
    </location>
</feature>
<organism evidence="10">
    <name type="scientific">Aphanomyces invadans</name>
    <dbReference type="NCBI Taxonomy" id="157072"/>
    <lineage>
        <taxon>Eukaryota</taxon>
        <taxon>Sar</taxon>
        <taxon>Stramenopiles</taxon>
        <taxon>Oomycota</taxon>
        <taxon>Saprolegniomycetes</taxon>
        <taxon>Saprolegniales</taxon>
        <taxon>Verrucalvaceae</taxon>
        <taxon>Aphanomyces</taxon>
    </lineage>
</organism>
<evidence type="ECO:0000259" key="8">
    <source>
        <dbReference type="PROSITE" id="PS50014"/>
    </source>
</evidence>
<dbReference type="SMART" id="SM00249">
    <property type="entry name" value="PHD"/>
    <property type="match status" value="1"/>
</dbReference>
<dbReference type="InterPro" id="IPR019787">
    <property type="entry name" value="Znf_PHD-finger"/>
</dbReference>
<feature type="compositionally biased region" description="Polar residues" evidence="7">
    <location>
        <begin position="697"/>
        <end position="709"/>
    </location>
</feature>
<dbReference type="InterPro" id="IPR036427">
    <property type="entry name" value="Bromodomain-like_sf"/>
</dbReference>
<evidence type="ECO:0000256" key="7">
    <source>
        <dbReference type="SAM" id="MobiDB-lite"/>
    </source>
</evidence>
<feature type="region of interest" description="Disordered" evidence="7">
    <location>
        <begin position="425"/>
        <end position="447"/>
    </location>
</feature>
<dbReference type="GO" id="GO:0005634">
    <property type="term" value="C:nucleus"/>
    <property type="evidence" value="ECO:0007669"/>
    <property type="project" value="TreeGrafter"/>
</dbReference>
<feature type="compositionally biased region" description="Polar residues" evidence="7">
    <location>
        <begin position="224"/>
        <end position="253"/>
    </location>
</feature>
<feature type="compositionally biased region" description="Low complexity" evidence="7">
    <location>
        <begin position="210"/>
        <end position="222"/>
    </location>
</feature>
<dbReference type="GO" id="GO:0008270">
    <property type="term" value="F:zinc ion binding"/>
    <property type="evidence" value="ECO:0007669"/>
    <property type="project" value="UniProtKB-KW"/>
</dbReference>
<feature type="compositionally biased region" description="Low complexity" evidence="7">
    <location>
        <begin position="668"/>
        <end position="686"/>
    </location>
</feature>
<reference evidence="10" key="1">
    <citation type="submission" date="2013-12" db="EMBL/GenBank/DDBJ databases">
        <title>The Genome Sequence of Aphanomyces invadans NJM9701.</title>
        <authorList>
            <consortium name="The Broad Institute Genomics Platform"/>
            <person name="Russ C."/>
            <person name="Tyler B."/>
            <person name="van West P."/>
            <person name="Dieguez-Uribeondo J."/>
            <person name="Young S.K."/>
            <person name="Zeng Q."/>
            <person name="Gargeya S."/>
            <person name="Fitzgerald M."/>
            <person name="Abouelleil A."/>
            <person name="Alvarado L."/>
            <person name="Chapman S.B."/>
            <person name="Gainer-Dewar J."/>
            <person name="Goldberg J."/>
            <person name="Griggs A."/>
            <person name="Gujja S."/>
            <person name="Hansen M."/>
            <person name="Howarth C."/>
            <person name="Imamovic A."/>
            <person name="Ireland A."/>
            <person name="Larimer J."/>
            <person name="McCowan C."/>
            <person name="Murphy C."/>
            <person name="Pearson M."/>
            <person name="Poon T.W."/>
            <person name="Priest M."/>
            <person name="Roberts A."/>
            <person name="Saif S."/>
            <person name="Shea T."/>
            <person name="Sykes S."/>
            <person name="Wortman J."/>
            <person name="Nusbaum C."/>
            <person name="Birren B."/>
        </authorList>
    </citation>
    <scope>NUCLEOTIDE SEQUENCE [LARGE SCALE GENOMIC DNA]</scope>
    <source>
        <strain evidence="10">NJM9701</strain>
    </source>
</reference>
<dbReference type="STRING" id="157072.A0A024UEH5"/>
<keyword evidence="3" id="KW-0862">Zinc</keyword>
<keyword evidence="4 5" id="KW-0103">Bromodomain</keyword>
<feature type="compositionally biased region" description="Basic and acidic residues" evidence="7">
    <location>
        <begin position="278"/>
        <end position="287"/>
    </location>
</feature>
<name>A0A024UEH5_9STRA</name>
<feature type="domain" description="PHD-type" evidence="9">
    <location>
        <begin position="1078"/>
        <end position="1124"/>
    </location>
</feature>
<dbReference type="RefSeq" id="XP_008866048.1">
    <property type="nucleotide sequence ID" value="XM_008867826.1"/>
</dbReference>
<evidence type="ECO:0000256" key="5">
    <source>
        <dbReference type="PROSITE-ProRule" id="PRU00035"/>
    </source>
</evidence>
<feature type="region of interest" description="Disordered" evidence="7">
    <location>
        <begin position="606"/>
        <end position="778"/>
    </location>
</feature>
<feature type="compositionally biased region" description="Polar residues" evidence="7">
    <location>
        <begin position="50"/>
        <end position="60"/>
    </location>
</feature>
<evidence type="ECO:0000256" key="2">
    <source>
        <dbReference type="ARBA" id="ARBA00022771"/>
    </source>
</evidence>
<dbReference type="VEuPathDB" id="FungiDB:H310_03806"/>
<dbReference type="Pfam" id="PF00439">
    <property type="entry name" value="Bromodomain"/>
    <property type="match status" value="1"/>
</dbReference>
<evidence type="ECO:0000313" key="10">
    <source>
        <dbReference type="EMBL" id="ETW04610.1"/>
    </source>
</evidence>
<dbReference type="PROSITE" id="PS50016">
    <property type="entry name" value="ZF_PHD_2"/>
    <property type="match status" value="1"/>
</dbReference>
<gene>
    <name evidence="10" type="ORF">H310_03806</name>
</gene>
<dbReference type="eggNOG" id="KOG2177">
    <property type="taxonomic scope" value="Eukaryota"/>
</dbReference>
<feature type="region of interest" description="Disordered" evidence="7">
    <location>
        <begin position="196"/>
        <end position="335"/>
    </location>
</feature>
<dbReference type="InterPro" id="IPR001487">
    <property type="entry name" value="Bromodomain"/>
</dbReference>
<dbReference type="PROSITE" id="PS50014">
    <property type="entry name" value="BROMODOMAIN_2"/>
    <property type="match status" value="1"/>
</dbReference>
<evidence type="ECO:0000259" key="9">
    <source>
        <dbReference type="PROSITE" id="PS50016"/>
    </source>
</evidence>
<dbReference type="PROSITE" id="PS01359">
    <property type="entry name" value="ZF_PHD_1"/>
    <property type="match status" value="1"/>
</dbReference>
<feature type="compositionally biased region" description="Low complexity" evidence="7">
    <location>
        <begin position="735"/>
        <end position="755"/>
    </location>
</feature>
<dbReference type="AlphaFoldDB" id="A0A024UEH5"/>
<evidence type="ECO:0000256" key="6">
    <source>
        <dbReference type="PROSITE-ProRule" id="PRU00146"/>
    </source>
</evidence>